<sequence>MTTLFGPERPDLLKDELLHEIFIQTAQNFPDKVAIRWQNEEITYHQLYQRASCLAAVLQQTKHIGTGDRVAIWLARSAQLHVTILAVLMTGATYVPFDADAPEERVNEVLEDLQVALLLVDSRRPITHPSAFNVEHVVEKSDSIYKIAQLTVNTHRNLPAYIICTSGSTGKPKAIAISHQSICHFIRADNEAMQIKYDDVVYQGSSAAFDMFLEETFLSYFVGATLVIASKTDILNSDQLHLFFSRHSITVLFCVPTLLLLMSDDPALKIRLINTGGEACPQTLVNRWWKESRVIFNSYGPTEITVAATVQSLRPGQPISIGAPLPNYVCCLLDEETGQPTSKTIGELCIRGPGVALGYVNREALTKEKFTEYGYRTGDRVSIQNEQIFFHERIDSQVKLRGFRMELDEIEQELLRLEGQVISAAVAVVHEQLIAFVVGNLTESQMREELRQRLPSYMVPDRLIKVDGAMPRLPSGKIDRKALLLIDDMKKSKLTKVEINSNIAAEHTINEPNGNSQTIDVVINTFQKSFPHQQVKPNNDFFVDLGGHSLIAALTIAELRKYFPSVALHDLYECKTATKLAERLTNQSIEKKNDENIAKPFAAYVKPSLTRIILCSIYQLLVMLVLGTIASMELLLPYITFVLLLHEHDLGYACLVAYGTLVVTMIVRYSFPVLIKWILIGRYKEGDFPLWGWMYLRWWTVEQLRNLAMEDVLADSPLMSIYYRLLGARIGRNVHLGSISCAAPDLLEIDNETTISSEVHFQTAFVEDYTLKFRRICIEKYVYIGSRSVLNGQTKMNDYSELDDLSFLPSNTSVPTGEIWHGSPATYSHNVDIGALTYSTTKNKFKSLITPVIFTVIVVFFIPFFYFIPTIPGLILFEYVDLKSVNDWIEVFIFGVPVGILYTCLVIVQIVVIRFLFIGTLTVGVYSTQSFVYIRKWLFDRVLDIALHIIHTFYATLYMVPFLRTLGMKIGNRCEVSTAIGMVHSLVEIGDECFIADNVLLCDPYIRFGQMHLQKTTIGKRVFIGNTAIVPDGKQIPNECLIGCMSLVADNMQAKQSCLGSPAFILPNREQVTNDISENLTYQPNISVIAQRFCIDTVRVFLPRIIIVLEIGIATQIFEQLDESADFGYSLFLVPPLYFAILAIPSTLLCIALKWLLVGKYRTNYYPLWSWFVWLSDFVTVTFEQLAVGLLLEFLRGTFLIAPVLRCFGVRIGKYCYINTVEITEFDLINIGNQVVLNAGTELQTHLFEDRVMKMAEISIEDQANLAYSARMLPNTRLSTASKLGPLSLVIKGEAIPPRTSWQGIPIRHST</sequence>
<dbReference type="InterPro" id="IPR010071">
    <property type="entry name" value="AA_adenyl_dom"/>
</dbReference>
<protein>
    <recommendedName>
        <fullName evidence="4">Carrier domain-containing protein</fullName>
    </recommendedName>
</protein>
<dbReference type="OrthoDB" id="416786at2759"/>
<evidence type="ECO:0000313" key="7">
    <source>
        <dbReference type="Proteomes" id="UP000663828"/>
    </source>
</evidence>
<dbReference type="GO" id="GO:0031177">
    <property type="term" value="F:phosphopantetheine binding"/>
    <property type="evidence" value="ECO:0007669"/>
    <property type="project" value="TreeGrafter"/>
</dbReference>
<feature type="transmembrane region" description="Helical" evidence="3">
    <location>
        <begin position="1101"/>
        <end position="1118"/>
    </location>
</feature>
<name>A0A814VIW9_ADIRI</name>
<dbReference type="SUPFAM" id="SSF56801">
    <property type="entry name" value="Acetyl-CoA synthetase-like"/>
    <property type="match status" value="1"/>
</dbReference>
<feature type="transmembrane region" description="Helical" evidence="3">
    <location>
        <begin position="650"/>
        <end position="671"/>
    </location>
</feature>
<dbReference type="InterPro" id="IPR000873">
    <property type="entry name" value="AMP-dep_synth/lig_dom"/>
</dbReference>
<evidence type="ECO:0000256" key="3">
    <source>
        <dbReference type="SAM" id="Phobius"/>
    </source>
</evidence>
<feature type="transmembrane region" description="Helical" evidence="3">
    <location>
        <begin position="1138"/>
        <end position="1157"/>
    </location>
</feature>
<dbReference type="EMBL" id="CAJNOR010001718">
    <property type="protein sequence ID" value="CAF1188706.1"/>
    <property type="molecule type" value="Genomic_DNA"/>
</dbReference>
<dbReference type="Gene3D" id="3.40.50.12780">
    <property type="entry name" value="N-terminal domain of ligase-like"/>
    <property type="match status" value="1"/>
</dbReference>
<dbReference type="GO" id="GO:0044550">
    <property type="term" value="P:secondary metabolite biosynthetic process"/>
    <property type="evidence" value="ECO:0007669"/>
    <property type="project" value="TreeGrafter"/>
</dbReference>
<dbReference type="InterPro" id="IPR036736">
    <property type="entry name" value="ACP-like_sf"/>
</dbReference>
<dbReference type="GO" id="GO:0005737">
    <property type="term" value="C:cytoplasm"/>
    <property type="evidence" value="ECO:0007669"/>
    <property type="project" value="TreeGrafter"/>
</dbReference>
<feature type="transmembrane region" description="Helical" evidence="3">
    <location>
        <begin position="888"/>
        <end position="908"/>
    </location>
</feature>
<proteinExistence type="predicted"/>
<keyword evidence="3" id="KW-0812">Transmembrane</keyword>
<feature type="transmembrane region" description="Helical" evidence="3">
    <location>
        <begin position="915"/>
        <end position="933"/>
    </location>
</feature>
<dbReference type="SUPFAM" id="SSF51161">
    <property type="entry name" value="Trimeric LpxA-like enzymes"/>
    <property type="match status" value="3"/>
</dbReference>
<dbReference type="InterPro" id="IPR020845">
    <property type="entry name" value="AMP-binding_CS"/>
</dbReference>
<dbReference type="InterPro" id="IPR042099">
    <property type="entry name" value="ANL_N_sf"/>
</dbReference>
<dbReference type="PROSITE" id="PS00455">
    <property type="entry name" value="AMP_BINDING"/>
    <property type="match status" value="1"/>
</dbReference>
<feature type="domain" description="Carrier" evidence="4">
    <location>
        <begin position="513"/>
        <end position="588"/>
    </location>
</feature>
<dbReference type="Gene3D" id="1.10.1200.10">
    <property type="entry name" value="ACP-like"/>
    <property type="match status" value="1"/>
</dbReference>
<dbReference type="PROSITE" id="PS00012">
    <property type="entry name" value="PHOSPHOPANTETHEINE"/>
    <property type="match status" value="1"/>
</dbReference>
<dbReference type="PANTHER" id="PTHR45527:SF1">
    <property type="entry name" value="FATTY ACID SYNTHASE"/>
    <property type="match status" value="1"/>
</dbReference>
<feature type="transmembrane region" description="Helical" evidence="3">
    <location>
        <begin position="848"/>
        <end position="868"/>
    </location>
</feature>
<dbReference type="InterPro" id="IPR045851">
    <property type="entry name" value="AMP-bd_C_sf"/>
</dbReference>
<dbReference type="InterPro" id="IPR012728">
    <property type="entry name" value="Pls/PosA_C"/>
</dbReference>
<evidence type="ECO:0000313" key="6">
    <source>
        <dbReference type="EMBL" id="CAF1188706.1"/>
    </source>
</evidence>
<dbReference type="Pfam" id="PF00501">
    <property type="entry name" value="AMP-binding"/>
    <property type="match status" value="1"/>
</dbReference>
<reference evidence="6" key="1">
    <citation type="submission" date="2021-02" db="EMBL/GenBank/DDBJ databases">
        <authorList>
            <person name="Nowell W R."/>
        </authorList>
    </citation>
    <scope>NUCLEOTIDE SEQUENCE</scope>
</reference>
<keyword evidence="2" id="KW-0597">Phosphoprotein</keyword>
<dbReference type="Gene3D" id="2.160.10.10">
    <property type="entry name" value="Hexapeptide repeat proteins"/>
    <property type="match status" value="3"/>
</dbReference>
<dbReference type="PANTHER" id="PTHR45527">
    <property type="entry name" value="NONRIBOSOMAL PEPTIDE SYNTHETASE"/>
    <property type="match status" value="1"/>
</dbReference>
<dbReference type="Pfam" id="PF00550">
    <property type="entry name" value="PP-binding"/>
    <property type="match status" value="1"/>
</dbReference>
<gene>
    <name evidence="5" type="ORF">EDS130_LOCUS4725</name>
    <name evidence="6" type="ORF">XAT740_LOCUS22989</name>
</gene>
<evidence type="ECO:0000313" key="5">
    <source>
        <dbReference type="EMBL" id="CAF0798498.1"/>
    </source>
</evidence>
<dbReference type="Proteomes" id="UP000663852">
    <property type="component" value="Unassembled WGS sequence"/>
</dbReference>
<dbReference type="PROSITE" id="PS50075">
    <property type="entry name" value="CARRIER"/>
    <property type="match status" value="1"/>
</dbReference>
<keyword evidence="3" id="KW-1133">Transmembrane helix</keyword>
<keyword evidence="3" id="KW-0472">Membrane</keyword>
<organism evidence="6 7">
    <name type="scientific">Adineta ricciae</name>
    <name type="common">Rotifer</name>
    <dbReference type="NCBI Taxonomy" id="249248"/>
    <lineage>
        <taxon>Eukaryota</taxon>
        <taxon>Metazoa</taxon>
        <taxon>Spiralia</taxon>
        <taxon>Gnathifera</taxon>
        <taxon>Rotifera</taxon>
        <taxon>Eurotatoria</taxon>
        <taxon>Bdelloidea</taxon>
        <taxon>Adinetida</taxon>
        <taxon>Adinetidae</taxon>
        <taxon>Adineta</taxon>
    </lineage>
</organism>
<keyword evidence="1" id="KW-0596">Phosphopantetheine</keyword>
<dbReference type="InterPro" id="IPR011004">
    <property type="entry name" value="Trimer_LpxA-like_sf"/>
</dbReference>
<dbReference type="Proteomes" id="UP000663828">
    <property type="component" value="Unassembled WGS sequence"/>
</dbReference>
<evidence type="ECO:0000256" key="1">
    <source>
        <dbReference type="ARBA" id="ARBA00022450"/>
    </source>
</evidence>
<dbReference type="InterPro" id="IPR006162">
    <property type="entry name" value="Ppantetheine_attach_site"/>
</dbReference>
<feature type="transmembrane region" description="Helical" evidence="3">
    <location>
        <begin position="945"/>
        <end position="963"/>
    </location>
</feature>
<comment type="caution">
    <text evidence="6">The sequence shown here is derived from an EMBL/GenBank/DDBJ whole genome shotgun (WGS) entry which is preliminary data.</text>
</comment>
<feature type="transmembrane region" description="Helical" evidence="3">
    <location>
        <begin position="1169"/>
        <end position="1192"/>
    </location>
</feature>
<dbReference type="InterPro" id="IPR009081">
    <property type="entry name" value="PP-bd_ACP"/>
</dbReference>
<dbReference type="EMBL" id="CAJNOJ010000012">
    <property type="protein sequence ID" value="CAF0798498.1"/>
    <property type="molecule type" value="Genomic_DNA"/>
</dbReference>
<evidence type="ECO:0000256" key="2">
    <source>
        <dbReference type="ARBA" id="ARBA00022553"/>
    </source>
</evidence>
<dbReference type="CDD" id="cd05930">
    <property type="entry name" value="A_NRPS"/>
    <property type="match status" value="1"/>
</dbReference>
<dbReference type="Gene3D" id="3.30.300.30">
    <property type="match status" value="1"/>
</dbReference>
<dbReference type="NCBIfam" id="TIGR02353">
    <property type="entry name" value="NRPS_term_dom"/>
    <property type="match status" value="1"/>
</dbReference>
<dbReference type="NCBIfam" id="TIGR01733">
    <property type="entry name" value="AA-adenyl-dom"/>
    <property type="match status" value="1"/>
</dbReference>
<accession>A0A814VIW9</accession>
<feature type="transmembrane region" description="Helical" evidence="3">
    <location>
        <begin position="620"/>
        <end position="644"/>
    </location>
</feature>
<dbReference type="GO" id="GO:0043041">
    <property type="term" value="P:amino acid activation for nonribosomal peptide biosynthetic process"/>
    <property type="evidence" value="ECO:0007669"/>
    <property type="project" value="TreeGrafter"/>
</dbReference>
<evidence type="ECO:0000259" key="4">
    <source>
        <dbReference type="PROSITE" id="PS50075"/>
    </source>
</evidence>
<dbReference type="SUPFAM" id="SSF47336">
    <property type="entry name" value="ACP-like"/>
    <property type="match status" value="1"/>
</dbReference>
<keyword evidence="7" id="KW-1185">Reference proteome</keyword>